<organism evidence="2 3">
    <name type="scientific">Fontibacillus panacisegetis</name>
    <dbReference type="NCBI Taxonomy" id="670482"/>
    <lineage>
        <taxon>Bacteria</taxon>
        <taxon>Bacillati</taxon>
        <taxon>Bacillota</taxon>
        <taxon>Bacilli</taxon>
        <taxon>Bacillales</taxon>
        <taxon>Paenibacillaceae</taxon>
        <taxon>Fontibacillus</taxon>
    </lineage>
</organism>
<dbReference type="OrthoDB" id="2678699at2"/>
<proteinExistence type="predicted"/>
<evidence type="ECO:0000256" key="1">
    <source>
        <dbReference type="SAM" id="SignalP"/>
    </source>
</evidence>
<sequence length="144" mass="16152">MKKGFKIILVFSLFFAILVQPVTAAAKTIKLKVTLVSVELVENNHVGNDWYTIAYVNDKEIEEGSTVTLSLKSSDSIKLEAYAEEQDKIPDSNTSSLTIKVSSVTKTINKSIKVNVEENRGRYSGNTAEWKFTFKIQKIDKKTD</sequence>
<dbReference type="Proteomes" id="UP000198972">
    <property type="component" value="Unassembled WGS sequence"/>
</dbReference>
<accession>A0A1G7GQJ5</accession>
<reference evidence="2 3" key="1">
    <citation type="submission" date="2016-10" db="EMBL/GenBank/DDBJ databases">
        <authorList>
            <person name="de Groot N.N."/>
        </authorList>
    </citation>
    <scope>NUCLEOTIDE SEQUENCE [LARGE SCALE GENOMIC DNA]</scope>
    <source>
        <strain evidence="2 3">DSM 28129</strain>
    </source>
</reference>
<dbReference type="EMBL" id="FNBG01000003">
    <property type="protein sequence ID" value="SDE90402.1"/>
    <property type="molecule type" value="Genomic_DNA"/>
</dbReference>
<dbReference type="AlphaFoldDB" id="A0A1G7GQJ5"/>
<feature type="chain" id="PRO_5039411325" evidence="1">
    <location>
        <begin position="25"/>
        <end position="144"/>
    </location>
</feature>
<evidence type="ECO:0000313" key="2">
    <source>
        <dbReference type="EMBL" id="SDE90402.1"/>
    </source>
</evidence>
<keyword evidence="1" id="KW-0732">Signal</keyword>
<name>A0A1G7GQJ5_9BACL</name>
<gene>
    <name evidence="2" type="ORF">SAMN04488542_103156</name>
</gene>
<protein>
    <submittedName>
        <fullName evidence="2">Uncharacterized protein</fullName>
    </submittedName>
</protein>
<keyword evidence="3" id="KW-1185">Reference proteome</keyword>
<evidence type="ECO:0000313" key="3">
    <source>
        <dbReference type="Proteomes" id="UP000198972"/>
    </source>
</evidence>
<feature type="signal peptide" evidence="1">
    <location>
        <begin position="1"/>
        <end position="24"/>
    </location>
</feature>
<dbReference type="RefSeq" id="WP_091227145.1">
    <property type="nucleotide sequence ID" value="NZ_FNBG01000003.1"/>
</dbReference>